<keyword evidence="3" id="KW-1185">Reference proteome</keyword>
<dbReference type="Pfam" id="PF06897">
    <property type="entry name" value="DUF1269"/>
    <property type="match status" value="1"/>
</dbReference>
<evidence type="ECO:0000313" key="3">
    <source>
        <dbReference type="Proteomes" id="UP001369736"/>
    </source>
</evidence>
<accession>A0ABU8M579</accession>
<dbReference type="RefSeq" id="WP_337703332.1">
    <property type="nucleotide sequence ID" value="NZ_JBBEGM010000004.1"/>
</dbReference>
<gene>
    <name evidence="2" type="ORF">WCD58_12755</name>
</gene>
<organism evidence="2 3">
    <name type="scientific">Actinomycetospora flava</name>
    <dbReference type="NCBI Taxonomy" id="3129232"/>
    <lineage>
        <taxon>Bacteria</taxon>
        <taxon>Bacillati</taxon>
        <taxon>Actinomycetota</taxon>
        <taxon>Actinomycetes</taxon>
        <taxon>Pseudonocardiales</taxon>
        <taxon>Pseudonocardiaceae</taxon>
        <taxon>Actinomycetospora</taxon>
    </lineage>
</organism>
<evidence type="ECO:0000313" key="2">
    <source>
        <dbReference type="EMBL" id="MEJ2862034.1"/>
    </source>
</evidence>
<proteinExistence type="predicted"/>
<dbReference type="EMBL" id="JBBEGM010000004">
    <property type="protein sequence ID" value="MEJ2862034.1"/>
    <property type="molecule type" value="Genomic_DNA"/>
</dbReference>
<protein>
    <submittedName>
        <fullName evidence="2">DUF1269 domain-containing protein</fullName>
    </submittedName>
</protein>
<feature type="transmembrane region" description="Helical" evidence="1">
    <location>
        <begin position="66"/>
        <end position="87"/>
    </location>
</feature>
<sequence length="170" mass="18043">MATLTAWKFPTPDGAEQALATLEQLQKQELIQVLDAAVVTWPADRKRPKTRQLHNLAGGGALGGSFWGLLFGLIFFVPLLGVAIGAATGALAGSLSDAGIDDEFIDEVRNRVTPGTSALFGLTANAVTDRVAEAFRGSQAELLHTNLSGEQEARLREVFSDVDDEPAVQV</sequence>
<comment type="caution">
    <text evidence="2">The sequence shown here is derived from an EMBL/GenBank/DDBJ whole genome shotgun (WGS) entry which is preliminary data.</text>
</comment>
<dbReference type="InterPro" id="IPR009200">
    <property type="entry name" value="DUF1269_membrane"/>
</dbReference>
<name>A0ABU8M579_9PSEU</name>
<reference evidence="2 3" key="1">
    <citation type="submission" date="2024-03" db="EMBL/GenBank/DDBJ databases">
        <title>Actinomycetospora sp. OC33-EN07, a novel actinomycete isolated from wild orchid (Aerides multiflora).</title>
        <authorList>
            <person name="Suriyachadkun C."/>
        </authorList>
    </citation>
    <scope>NUCLEOTIDE SEQUENCE [LARGE SCALE GENOMIC DNA]</scope>
    <source>
        <strain evidence="2 3">OC33-EN07</strain>
    </source>
</reference>
<dbReference type="Proteomes" id="UP001369736">
    <property type="component" value="Unassembled WGS sequence"/>
</dbReference>
<keyword evidence="1" id="KW-0812">Transmembrane</keyword>
<evidence type="ECO:0000256" key="1">
    <source>
        <dbReference type="SAM" id="Phobius"/>
    </source>
</evidence>
<keyword evidence="1" id="KW-0472">Membrane</keyword>
<keyword evidence="1" id="KW-1133">Transmembrane helix</keyword>